<dbReference type="InterPro" id="IPR058610">
    <property type="entry name" value="WIT1_2_N"/>
</dbReference>
<gene>
    <name evidence="3" type="ORF">SI7747_06007899</name>
</gene>
<protein>
    <recommendedName>
        <fullName evidence="2">WIT1/2 N-terminal helical bundle domain-containing protein</fullName>
    </recommendedName>
</protein>
<proteinExistence type="predicted"/>
<sequence>MGEIITRIDLDLAYCAEKVLNLDILLMHATSRLSDCEALYMENKSISSDVVEKAFEFDALSGILDCEIQELDTEAQEIEEKLRHAEESLRHSQEQVTEIRMQTQKFDGALALGRKEIWNEDDWQMQTVEQQRHILRMLEKSLARELDLERELSDARNNSGVQIKLHLVEKEEPMQAIRVELVEAGDASEMKMGFLSRESLPKIRALGVNLDGSVPWENEARSAQNDSKLKSPGELTEEVYAGADSGSLMLKENAKSKGSDLRLQLAMVSMEEAEDQQDIQHLERAETVDLMGILEETCSMDPTGAESEEARWYLEEKASDAQMERKTLIFAARCDMKKLIKDLKSRVHEAEVRAADAELRCSLLIESNSDLSEELGFLKRKVETMEGSLHKAVFETNTAYAKNAATETGVFTCLKKRSVECIPIQRTGKNRSPSDLFIFILESLEFMSFLWLSLGGNLG</sequence>
<dbReference type="EMBL" id="LR743593">
    <property type="protein sequence ID" value="CAA2621821.1"/>
    <property type="molecule type" value="Genomic_DNA"/>
</dbReference>
<dbReference type="EMBL" id="CACRZD030000006">
    <property type="protein sequence ID" value="CAA6661504.1"/>
    <property type="molecule type" value="Genomic_DNA"/>
</dbReference>
<dbReference type="Proteomes" id="UP001189122">
    <property type="component" value="Unassembled WGS sequence"/>
</dbReference>
<feature type="domain" description="WIT1/2 N-terminal helical bundle" evidence="2">
    <location>
        <begin position="74"/>
        <end position="111"/>
    </location>
</feature>
<feature type="domain" description="WIT1/2 N-terminal helical bundle" evidence="2">
    <location>
        <begin position="2"/>
        <end position="73"/>
    </location>
</feature>
<keyword evidence="4" id="KW-1185">Reference proteome</keyword>
<dbReference type="Pfam" id="PF26581">
    <property type="entry name" value="WIT1_2_N"/>
    <property type="match status" value="2"/>
</dbReference>
<dbReference type="InterPro" id="IPR039976">
    <property type="entry name" value="WIT1/WIT2"/>
</dbReference>
<organism evidence="3">
    <name type="scientific">Spirodela intermedia</name>
    <name type="common">Intermediate duckweed</name>
    <dbReference type="NCBI Taxonomy" id="51605"/>
    <lineage>
        <taxon>Eukaryota</taxon>
        <taxon>Viridiplantae</taxon>
        <taxon>Streptophyta</taxon>
        <taxon>Embryophyta</taxon>
        <taxon>Tracheophyta</taxon>
        <taxon>Spermatophyta</taxon>
        <taxon>Magnoliopsida</taxon>
        <taxon>Liliopsida</taxon>
        <taxon>Araceae</taxon>
        <taxon>Lemnoideae</taxon>
        <taxon>Spirodela</taxon>
    </lineage>
</organism>
<name>A0A7I8ITZ6_SPIIN</name>
<evidence type="ECO:0000313" key="4">
    <source>
        <dbReference type="Proteomes" id="UP001189122"/>
    </source>
</evidence>
<dbReference type="SUPFAM" id="SSF57997">
    <property type="entry name" value="Tropomyosin"/>
    <property type="match status" value="1"/>
</dbReference>
<keyword evidence="1" id="KW-0175">Coiled coil</keyword>
<accession>A0A7I8ITZ6</accession>
<evidence type="ECO:0000313" key="3">
    <source>
        <dbReference type="EMBL" id="CAA2621821.1"/>
    </source>
</evidence>
<dbReference type="PANTHER" id="PTHR35705:SF1">
    <property type="entry name" value="WPP DOMAIN-INTERACTING TAIL-ANCHORED PROTEIN 1"/>
    <property type="match status" value="1"/>
</dbReference>
<feature type="coiled-coil region" evidence="1">
    <location>
        <begin position="68"/>
        <end position="102"/>
    </location>
</feature>
<dbReference type="AlphaFoldDB" id="A0A7I8ITZ6"/>
<evidence type="ECO:0000259" key="2">
    <source>
        <dbReference type="Pfam" id="PF26581"/>
    </source>
</evidence>
<reference evidence="3 4" key="1">
    <citation type="submission" date="2019-12" db="EMBL/GenBank/DDBJ databases">
        <authorList>
            <person name="Scholz U."/>
            <person name="Mascher M."/>
            <person name="Fiebig A."/>
        </authorList>
    </citation>
    <scope>NUCLEOTIDE SEQUENCE</scope>
</reference>
<evidence type="ECO:0000256" key="1">
    <source>
        <dbReference type="SAM" id="Coils"/>
    </source>
</evidence>
<dbReference type="PANTHER" id="PTHR35705">
    <property type="entry name" value="WPP DOMAIN-INTERACTING TAIL-ANCHORED PROTEIN 1"/>
    <property type="match status" value="1"/>
</dbReference>